<evidence type="ECO:0000256" key="1">
    <source>
        <dbReference type="SAM" id="MobiDB-lite"/>
    </source>
</evidence>
<organism evidence="2 3">
    <name type="scientific">Nakamurella multipartita (strain ATCC 700099 / DSM 44233 / CIP 104796 / JCM 9543 / NBRC 105858 / Y-104)</name>
    <name type="common">Microsphaera multipartita</name>
    <dbReference type="NCBI Taxonomy" id="479431"/>
    <lineage>
        <taxon>Bacteria</taxon>
        <taxon>Bacillati</taxon>
        <taxon>Actinomycetota</taxon>
        <taxon>Actinomycetes</taxon>
        <taxon>Nakamurellales</taxon>
        <taxon>Nakamurellaceae</taxon>
        <taxon>Nakamurella</taxon>
    </lineage>
</organism>
<reference evidence="2 3" key="2">
    <citation type="journal article" date="2010" name="Stand. Genomic Sci.">
        <title>Complete genome sequence of Nakamurella multipartita type strain (Y-104).</title>
        <authorList>
            <person name="Tice H."/>
            <person name="Mayilraj S."/>
            <person name="Sims D."/>
            <person name="Lapidus A."/>
            <person name="Nolan M."/>
            <person name="Lucas S."/>
            <person name="Glavina Del Rio T."/>
            <person name="Copeland A."/>
            <person name="Cheng J.F."/>
            <person name="Meincke L."/>
            <person name="Bruce D."/>
            <person name="Goodwin L."/>
            <person name="Pitluck S."/>
            <person name="Ivanova N."/>
            <person name="Mavromatis K."/>
            <person name="Ovchinnikova G."/>
            <person name="Pati A."/>
            <person name="Chen A."/>
            <person name="Palaniappan K."/>
            <person name="Land M."/>
            <person name="Hauser L."/>
            <person name="Chang Y.J."/>
            <person name="Jeffries C.D."/>
            <person name="Detter J.C."/>
            <person name="Brettin T."/>
            <person name="Rohde M."/>
            <person name="Goker M."/>
            <person name="Bristow J."/>
            <person name="Eisen J.A."/>
            <person name="Markowitz V."/>
            <person name="Hugenholtz P."/>
            <person name="Kyrpides N.C."/>
            <person name="Klenk H.P."/>
            <person name="Chen F."/>
        </authorList>
    </citation>
    <scope>NUCLEOTIDE SEQUENCE [LARGE SCALE GENOMIC DNA]</scope>
    <source>
        <strain evidence="3">ATCC 700099 / DSM 44233 / CIP 104796 / JCM 9543 / NBRC 105858 / Y-104</strain>
    </source>
</reference>
<dbReference type="STRING" id="479431.Namu_2721"/>
<protein>
    <submittedName>
        <fullName evidence="2">Uncharacterized protein</fullName>
    </submittedName>
</protein>
<dbReference type="EMBL" id="CP001737">
    <property type="protein sequence ID" value="ACV79067.1"/>
    <property type="molecule type" value="Genomic_DNA"/>
</dbReference>
<reference evidence="3" key="1">
    <citation type="submission" date="2009-09" db="EMBL/GenBank/DDBJ databases">
        <title>The complete genome of Nakamurella multipartita DSM 44233.</title>
        <authorList>
            <consortium name="US DOE Joint Genome Institute (JGI-PGF)"/>
            <person name="Lucas S."/>
            <person name="Copeland A."/>
            <person name="Lapidus A."/>
            <person name="Glavina del Rio T."/>
            <person name="Dalin E."/>
            <person name="Tice H."/>
            <person name="Bruce D."/>
            <person name="Goodwin L."/>
            <person name="Pitluck S."/>
            <person name="Kyrpides N."/>
            <person name="Mavromatis K."/>
            <person name="Ivanova N."/>
            <person name="Ovchinnikova G."/>
            <person name="Sims D."/>
            <person name="Meincke L."/>
            <person name="Brettin T."/>
            <person name="Detter J.C."/>
            <person name="Han C."/>
            <person name="Larimer F."/>
            <person name="Land M."/>
            <person name="Hauser L."/>
            <person name="Markowitz V."/>
            <person name="Cheng J.-F."/>
            <person name="Hugenholtz P."/>
            <person name="Woyke T."/>
            <person name="Wu D."/>
            <person name="Klenk H.-P."/>
            <person name="Eisen J.A."/>
        </authorList>
    </citation>
    <scope>NUCLEOTIDE SEQUENCE [LARGE SCALE GENOMIC DNA]</scope>
    <source>
        <strain evidence="3">ATCC 700099 / DSM 44233 / CIP 104796 / JCM 9543 / NBRC 105858 / Y-104</strain>
    </source>
</reference>
<feature type="region of interest" description="Disordered" evidence="1">
    <location>
        <begin position="108"/>
        <end position="138"/>
    </location>
</feature>
<sequence length="361" mass="38586">MLARRSVEGAVDERSARAAIGQLIWMSPILRQVTGTEVGSCLHLFDDALDHLRDTMLRKAQTPPESGGLDLREVARLGEIDGWIRQLAIRVVKTSVRTARRARTRTGMDLPIPIGPAGATPDPEPADHPAGAEPERPPWQDERLAVSKPGAALQSCARWRAHELGLPSLAHRCGPDADRLAAAVIADPAFVTRTINRIVGMRADLAVGAVERALSAHLTSSYRRSDLLVLRAEPPLIAAMLVLASVTPRPRIAHVVTQTAKDLLFSRAPGDPGWERVARDLTSAYVEALADVPSESAPVQSGPRDAGTERAAQQRLHRILNLAARYPGAPVGDTPEAVAAALARLIIDAERVSGTRAAAAA</sequence>
<evidence type="ECO:0000313" key="3">
    <source>
        <dbReference type="Proteomes" id="UP000002218"/>
    </source>
</evidence>
<dbReference type="Proteomes" id="UP000002218">
    <property type="component" value="Chromosome"/>
</dbReference>
<dbReference type="InParanoid" id="C8X8L2"/>
<proteinExistence type="predicted"/>
<keyword evidence="3" id="KW-1185">Reference proteome</keyword>
<gene>
    <name evidence="2" type="ordered locus">Namu_2721</name>
</gene>
<name>C8X8L2_NAKMY</name>
<dbReference type="AlphaFoldDB" id="C8X8L2"/>
<dbReference type="HOGENOM" id="CLU_766880_0_0_11"/>
<evidence type="ECO:0000313" key="2">
    <source>
        <dbReference type="EMBL" id="ACV79067.1"/>
    </source>
</evidence>
<dbReference type="KEGG" id="nml:Namu_2721"/>
<accession>C8X8L2</accession>